<evidence type="ECO:0000313" key="3">
    <source>
        <dbReference type="Proteomes" id="UP001499895"/>
    </source>
</evidence>
<dbReference type="InterPro" id="IPR002645">
    <property type="entry name" value="STAS_dom"/>
</dbReference>
<dbReference type="SUPFAM" id="SSF52091">
    <property type="entry name" value="SpoIIaa-like"/>
    <property type="match status" value="1"/>
</dbReference>
<dbReference type="Pfam" id="PF01740">
    <property type="entry name" value="STAS"/>
    <property type="match status" value="1"/>
</dbReference>
<dbReference type="PANTHER" id="PTHR33495:SF2">
    <property type="entry name" value="ANTI-SIGMA FACTOR ANTAGONIST TM_1081-RELATED"/>
    <property type="match status" value="1"/>
</dbReference>
<dbReference type="PANTHER" id="PTHR33495">
    <property type="entry name" value="ANTI-SIGMA FACTOR ANTAGONIST TM_1081-RELATED-RELATED"/>
    <property type="match status" value="1"/>
</dbReference>
<evidence type="ECO:0000259" key="1">
    <source>
        <dbReference type="PROSITE" id="PS50801"/>
    </source>
</evidence>
<dbReference type="Proteomes" id="UP001499895">
    <property type="component" value="Unassembled WGS sequence"/>
</dbReference>
<keyword evidence="3" id="KW-1185">Reference proteome</keyword>
<name>A0ABN1ARK4_9ACTN</name>
<dbReference type="CDD" id="cd07043">
    <property type="entry name" value="STAS_anti-anti-sigma_factors"/>
    <property type="match status" value="1"/>
</dbReference>
<sequence length="119" mass="12881">MKVPTRIMAVHCVVTFPDVVDIENAPGMRHALRGIIQAHGPTCHALIADLSASRFATATTLSVLVEARLLAQDCGMALYVVAPAPLTRKVFALTGLREVMPLYRSLDDIPLPEPQPQPD</sequence>
<dbReference type="RefSeq" id="WP_344094861.1">
    <property type="nucleotide sequence ID" value="NZ_BAAAHB010000075.1"/>
</dbReference>
<gene>
    <name evidence="2" type="ORF">GCM10009544_50490</name>
</gene>
<comment type="caution">
    <text evidence="2">The sequence shown here is derived from an EMBL/GenBank/DDBJ whole genome shotgun (WGS) entry which is preliminary data.</text>
</comment>
<feature type="domain" description="STAS" evidence="1">
    <location>
        <begin position="13"/>
        <end position="108"/>
    </location>
</feature>
<accession>A0ABN1ARK4</accession>
<dbReference type="PROSITE" id="PS50801">
    <property type="entry name" value="STAS"/>
    <property type="match status" value="1"/>
</dbReference>
<proteinExistence type="predicted"/>
<dbReference type="Gene3D" id="3.30.750.24">
    <property type="entry name" value="STAS domain"/>
    <property type="match status" value="1"/>
</dbReference>
<protein>
    <recommendedName>
        <fullName evidence="1">STAS domain-containing protein</fullName>
    </recommendedName>
</protein>
<organism evidence="2 3">
    <name type="scientific">Streptomyces stramineus</name>
    <dbReference type="NCBI Taxonomy" id="173861"/>
    <lineage>
        <taxon>Bacteria</taxon>
        <taxon>Bacillati</taxon>
        <taxon>Actinomycetota</taxon>
        <taxon>Actinomycetes</taxon>
        <taxon>Kitasatosporales</taxon>
        <taxon>Streptomycetaceae</taxon>
        <taxon>Streptomyces</taxon>
    </lineage>
</organism>
<dbReference type="InterPro" id="IPR036513">
    <property type="entry name" value="STAS_dom_sf"/>
</dbReference>
<evidence type="ECO:0000313" key="2">
    <source>
        <dbReference type="EMBL" id="GAA0482441.1"/>
    </source>
</evidence>
<dbReference type="EMBL" id="BAAAHB010000075">
    <property type="protein sequence ID" value="GAA0482441.1"/>
    <property type="molecule type" value="Genomic_DNA"/>
</dbReference>
<reference evidence="2 3" key="1">
    <citation type="journal article" date="2019" name="Int. J. Syst. Evol. Microbiol.">
        <title>The Global Catalogue of Microorganisms (GCM) 10K type strain sequencing project: providing services to taxonomists for standard genome sequencing and annotation.</title>
        <authorList>
            <consortium name="The Broad Institute Genomics Platform"/>
            <consortium name="The Broad Institute Genome Sequencing Center for Infectious Disease"/>
            <person name="Wu L."/>
            <person name="Ma J."/>
        </authorList>
    </citation>
    <scope>NUCLEOTIDE SEQUENCE [LARGE SCALE GENOMIC DNA]</scope>
    <source>
        <strain evidence="2 3">JCM 10649</strain>
    </source>
</reference>